<protein>
    <submittedName>
        <fullName evidence="8">DUF3817 domain-containing protein</fullName>
    </submittedName>
</protein>
<organism evidence="8 9">
    <name type="scientific">Cellulomonas xiejunii</name>
    <dbReference type="NCBI Taxonomy" id="2968083"/>
    <lineage>
        <taxon>Bacteria</taxon>
        <taxon>Bacillati</taxon>
        <taxon>Actinomycetota</taxon>
        <taxon>Actinomycetes</taxon>
        <taxon>Micrococcales</taxon>
        <taxon>Cellulomonadaceae</taxon>
        <taxon>Cellulomonas</taxon>
    </lineage>
</organism>
<feature type="transmembrane region" description="Helical" evidence="6">
    <location>
        <begin position="73"/>
        <end position="93"/>
    </location>
</feature>
<keyword evidence="9" id="KW-1185">Reference proteome</keyword>
<dbReference type="RefSeq" id="WP_227576039.1">
    <property type="nucleotide sequence ID" value="NZ_CP101987.1"/>
</dbReference>
<reference evidence="8 9" key="1">
    <citation type="submission" date="2022-07" db="EMBL/GenBank/DDBJ databases">
        <title>Novel species in genus cellulomonas.</title>
        <authorList>
            <person name="Ye L."/>
        </authorList>
    </citation>
    <scope>NUCLEOTIDE SEQUENCE [LARGE SCALE GENOMIC DNA]</scope>
    <source>
        <strain evidence="9">zg-B89</strain>
    </source>
</reference>
<sequence length="139" mass="15611">MTTEPTSTPTEVGTSDATTWGRKARGSLRRYRVMAWITGVMLLILCVEMLFKYVLKLPGFNVEGDPRHEAARIIAMVHGWVYVVYLVTAFDLWSTLRWRLRRFLAMAAAGVVPVMSFVLERRVHADADARITAATGPQA</sequence>
<keyword evidence="2" id="KW-1003">Cell membrane</keyword>
<comment type="subcellular location">
    <subcellularLocation>
        <location evidence="1">Cell membrane</location>
        <topology evidence="1">Multi-pass membrane protein</topology>
    </subcellularLocation>
</comment>
<keyword evidence="3 6" id="KW-0812">Transmembrane</keyword>
<dbReference type="Proteomes" id="UP001316384">
    <property type="component" value="Chromosome"/>
</dbReference>
<evidence type="ECO:0000256" key="6">
    <source>
        <dbReference type="SAM" id="Phobius"/>
    </source>
</evidence>
<dbReference type="NCBIfam" id="TIGR03954">
    <property type="entry name" value="integ_memb_HG"/>
    <property type="match status" value="1"/>
</dbReference>
<dbReference type="InterPro" id="IPR023845">
    <property type="entry name" value="DUF3817_TM"/>
</dbReference>
<evidence type="ECO:0000313" key="9">
    <source>
        <dbReference type="Proteomes" id="UP001316384"/>
    </source>
</evidence>
<dbReference type="EMBL" id="CP101987">
    <property type="protein sequence ID" value="UUI70683.1"/>
    <property type="molecule type" value="Genomic_DNA"/>
</dbReference>
<gene>
    <name evidence="8" type="ORF">NP048_12870</name>
</gene>
<feature type="transmembrane region" description="Helical" evidence="6">
    <location>
        <begin position="33"/>
        <end position="53"/>
    </location>
</feature>
<evidence type="ECO:0000256" key="3">
    <source>
        <dbReference type="ARBA" id="ARBA00022692"/>
    </source>
</evidence>
<accession>A0ABY5KLR2</accession>
<keyword evidence="4 6" id="KW-1133">Transmembrane helix</keyword>
<evidence type="ECO:0000259" key="7">
    <source>
        <dbReference type="Pfam" id="PF12823"/>
    </source>
</evidence>
<proteinExistence type="predicted"/>
<dbReference type="Pfam" id="PF12823">
    <property type="entry name" value="DUF3817"/>
    <property type="match status" value="1"/>
</dbReference>
<feature type="domain" description="DUF3817" evidence="7">
    <location>
        <begin position="28"/>
        <end position="124"/>
    </location>
</feature>
<dbReference type="PANTHER" id="PTHR40077:SF2">
    <property type="entry name" value="MEMBRANE PROTEIN"/>
    <property type="match status" value="1"/>
</dbReference>
<name>A0ABY5KLR2_9CELL</name>
<evidence type="ECO:0000256" key="4">
    <source>
        <dbReference type="ARBA" id="ARBA00022989"/>
    </source>
</evidence>
<evidence type="ECO:0000256" key="2">
    <source>
        <dbReference type="ARBA" id="ARBA00022475"/>
    </source>
</evidence>
<evidence type="ECO:0000256" key="1">
    <source>
        <dbReference type="ARBA" id="ARBA00004651"/>
    </source>
</evidence>
<evidence type="ECO:0000256" key="5">
    <source>
        <dbReference type="ARBA" id="ARBA00023136"/>
    </source>
</evidence>
<dbReference type="PANTHER" id="PTHR40077">
    <property type="entry name" value="MEMBRANE PROTEIN-RELATED"/>
    <property type="match status" value="1"/>
</dbReference>
<keyword evidence="5 6" id="KW-0472">Membrane</keyword>
<evidence type="ECO:0000313" key="8">
    <source>
        <dbReference type="EMBL" id="UUI70683.1"/>
    </source>
</evidence>